<dbReference type="OrthoDB" id="2200034at2"/>
<dbReference type="Proteomes" id="UP000438120">
    <property type="component" value="Unassembled WGS sequence"/>
</dbReference>
<keyword evidence="2" id="KW-1185">Reference proteome</keyword>
<evidence type="ECO:0000313" key="1">
    <source>
        <dbReference type="EMBL" id="MST86538.1"/>
    </source>
</evidence>
<name>A0A6A8MA11_9LACO</name>
<sequence>MFKISFKKEPAVPENEIWIDLRASELGEEITSLAKKISHLDQNELSFMANGRLKRLAVDEIEYFEVFGDYLDIHSVGKDPLTQLEKIR</sequence>
<evidence type="ECO:0000313" key="2">
    <source>
        <dbReference type="Proteomes" id="UP000438120"/>
    </source>
</evidence>
<dbReference type="EMBL" id="VUMX01000004">
    <property type="protein sequence ID" value="MST86538.1"/>
    <property type="molecule type" value="Genomic_DNA"/>
</dbReference>
<dbReference type="AlphaFoldDB" id="A0A6A8MA11"/>
<proteinExistence type="predicted"/>
<organism evidence="1 2">
    <name type="scientific">Lactobacillus porci</name>
    <dbReference type="NCBI Taxonomy" id="2012477"/>
    <lineage>
        <taxon>Bacteria</taxon>
        <taxon>Bacillati</taxon>
        <taxon>Bacillota</taxon>
        <taxon>Bacilli</taxon>
        <taxon>Lactobacillales</taxon>
        <taxon>Lactobacillaceae</taxon>
        <taxon>Lactobacillus</taxon>
    </lineage>
</organism>
<dbReference type="RefSeq" id="WP_154547391.1">
    <property type="nucleotide sequence ID" value="NZ_VUMX01000004.1"/>
</dbReference>
<accession>A0A6A8MA11</accession>
<protein>
    <submittedName>
        <fullName evidence="1">Uncharacterized protein</fullName>
    </submittedName>
</protein>
<gene>
    <name evidence="1" type="ORF">FYJ62_02490</name>
</gene>
<reference evidence="1 2" key="1">
    <citation type="submission" date="2019-08" db="EMBL/GenBank/DDBJ databases">
        <title>In-depth cultivation of the pig gut microbiome towards novel bacterial diversity and tailored functional studies.</title>
        <authorList>
            <person name="Wylensek D."/>
            <person name="Hitch T.C.A."/>
            <person name="Clavel T."/>
        </authorList>
    </citation>
    <scope>NUCLEOTIDE SEQUENCE [LARGE SCALE GENOMIC DNA]</scope>
    <source>
        <strain evidence="1 2">Bifido-178-WT-2B</strain>
    </source>
</reference>
<comment type="caution">
    <text evidence="1">The sequence shown here is derived from an EMBL/GenBank/DDBJ whole genome shotgun (WGS) entry which is preliminary data.</text>
</comment>